<dbReference type="PROSITE" id="PS51273">
    <property type="entry name" value="GATASE_TYPE_1"/>
    <property type="match status" value="1"/>
</dbReference>
<organism evidence="1 2">
    <name type="scientific">Anaeromassilibacillus senegalensis</name>
    <dbReference type="NCBI Taxonomy" id="1673717"/>
    <lineage>
        <taxon>Bacteria</taxon>
        <taxon>Bacillati</taxon>
        <taxon>Bacillota</taxon>
        <taxon>Clostridia</taxon>
        <taxon>Eubacteriales</taxon>
        <taxon>Acutalibacteraceae</taxon>
        <taxon>Anaeromassilibacillus</taxon>
    </lineage>
</organism>
<protein>
    <submittedName>
        <fullName evidence="1">Gamma-glutamyl-gamma-aminobutyrate hydrolase family protein</fullName>
    </submittedName>
</protein>
<dbReference type="RefSeq" id="WP_235323108.1">
    <property type="nucleotide sequence ID" value="NZ_JAFBIT010000001.1"/>
</dbReference>
<dbReference type="PRINTS" id="PR00097">
    <property type="entry name" value="ANTSNTHASEII"/>
</dbReference>
<proteinExistence type="predicted"/>
<sequence>MKKVFIRGNRGDFPNYEAALAACGVEAVLSMCLADAESCDGLLVPGGADVNPVLYGQENTASRGIDDDRDRDEIALIRRFFELYNPVLGICRGHQVINVAFGGDLIQDVAEPDHHNALGSAGDNIHTVRATHPFMRELYGDVFPVNSAHHQAAGRLGEGLLSTCVSDDGVNEGFIHENGRVIGVQFHPERIGFQHRRPDAVNGEKLFAAFLRLL</sequence>
<dbReference type="InterPro" id="IPR044668">
    <property type="entry name" value="PuuD-like"/>
</dbReference>
<dbReference type="Pfam" id="PF07722">
    <property type="entry name" value="Peptidase_C26"/>
    <property type="match status" value="1"/>
</dbReference>
<keyword evidence="2" id="KW-1185">Reference proteome</keyword>
<gene>
    <name evidence="1" type="ORF">JQM67_05685</name>
</gene>
<dbReference type="PANTHER" id="PTHR43235:SF1">
    <property type="entry name" value="GLUTAMINE AMIDOTRANSFERASE PB2B2.05-RELATED"/>
    <property type="match status" value="1"/>
</dbReference>
<keyword evidence="1" id="KW-0378">Hydrolase</keyword>
<evidence type="ECO:0000313" key="2">
    <source>
        <dbReference type="Proteomes" id="UP001299220"/>
    </source>
</evidence>
<dbReference type="Proteomes" id="UP001299220">
    <property type="component" value="Unassembled WGS sequence"/>
</dbReference>
<name>A0ABS9CLS9_9FIRM</name>
<comment type="caution">
    <text evidence="1">The sequence shown here is derived from an EMBL/GenBank/DDBJ whole genome shotgun (WGS) entry which is preliminary data.</text>
</comment>
<evidence type="ECO:0000313" key="1">
    <source>
        <dbReference type="EMBL" id="MCF2652089.1"/>
    </source>
</evidence>
<dbReference type="PRINTS" id="PR00096">
    <property type="entry name" value="GATASE"/>
</dbReference>
<accession>A0ABS9CLS9</accession>
<dbReference type="InterPro" id="IPR029062">
    <property type="entry name" value="Class_I_gatase-like"/>
</dbReference>
<dbReference type="Gene3D" id="3.40.50.880">
    <property type="match status" value="1"/>
</dbReference>
<dbReference type="EMBL" id="JAFBIT010000001">
    <property type="protein sequence ID" value="MCF2652089.1"/>
    <property type="molecule type" value="Genomic_DNA"/>
</dbReference>
<dbReference type="GO" id="GO:0016787">
    <property type="term" value="F:hydrolase activity"/>
    <property type="evidence" value="ECO:0007669"/>
    <property type="project" value="UniProtKB-KW"/>
</dbReference>
<dbReference type="PANTHER" id="PTHR43235">
    <property type="entry name" value="GLUTAMINE AMIDOTRANSFERASE PB2B2.05-RELATED"/>
    <property type="match status" value="1"/>
</dbReference>
<dbReference type="SUPFAM" id="SSF52317">
    <property type="entry name" value="Class I glutamine amidotransferase-like"/>
    <property type="match status" value="1"/>
</dbReference>
<reference evidence="1 2" key="1">
    <citation type="submission" date="2020-12" db="EMBL/GenBank/DDBJ databases">
        <title>Whole genome sequences of gut porcine anaerobes.</title>
        <authorList>
            <person name="Kubasova T."/>
            <person name="Jahodarova E."/>
            <person name="Rychlik I."/>
        </authorList>
    </citation>
    <scope>NUCLEOTIDE SEQUENCE [LARGE SCALE GENOMIC DNA]</scope>
    <source>
        <strain evidence="1 2">An867</strain>
    </source>
</reference>
<dbReference type="InterPro" id="IPR011697">
    <property type="entry name" value="Peptidase_C26"/>
</dbReference>